<keyword evidence="5" id="KW-1185">Reference proteome</keyword>
<feature type="region of interest" description="Disordered" evidence="1">
    <location>
        <begin position="329"/>
        <end position="355"/>
    </location>
</feature>
<evidence type="ECO:0000313" key="2">
    <source>
        <dbReference type="EMBL" id="SAM85986.1"/>
    </source>
</evidence>
<feature type="region of interest" description="Disordered" evidence="1">
    <location>
        <begin position="147"/>
        <end position="208"/>
    </location>
</feature>
<feature type="compositionally biased region" description="Polar residues" evidence="1">
    <location>
        <begin position="22"/>
        <end position="41"/>
    </location>
</feature>
<reference evidence="2" key="1">
    <citation type="submission" date="2016-04" db="EMBL/GenBank/DDBJ databases">
        <authorList>
            <person name="Evans L.H."/>
            <person name="Alamgir A."/>
            <person name="Owens N."/>
            <person name="Weber N.D."/>
            <person name="Virtaneva K."/>
            <person name="Barbian K."/>
            <person name="Babar A."/>
            <person name="Rosenke K."/>
        </authorList>
    </citation>
    <scope>NUCLEOTIDE SEQUENCE</scope>
    <source>
        <strain evidence="2">UB2112</strain>
    </source>
</reference>
<gene>
    <name evidence="3" type="ORF">UBRO2_03831</name>
    <name evidence="2" type="ORF">UBRO_07911</name>
</gene>
<evidence type="ECO:0000313" key="4">
    <source>
        <dbReference type="Proteomes" id="UP000179920"/>
    </source>
</evidence>
<dbReference type="AlphaFoldDB" id="A0A1K0GD45"/>
<organism evidence="2 4">
    <name type="scientific">Ustilago bromivora</name>
    <dbReference type="NCBI Taxonomy" id="307758"/>
    <lineage>
        <taxon>Eukaryota</taxon>
        <taxon>Fungi</taxon>
        <taxon>Dikarya</taxon>
        <taxon>Basidiomycota</taxon>
        <taxon>Ustilaginomycotina</taxon>
        <taxon>Ustilaginomycetes</taxon>
        <taxon>Ustilaginales</taxon>
        <taxon>Ustilaginaceae</taxon>
        <taxon>Ustilago</taxon>
    </lineage>
</organism>
<evidence type="ECO:0000313" key="3">
    <source>
        <dbReference type="EMBL" id="SYW80563.1"/>
    </source>
</evidence>
<feature type="compositionally biased region" description="Acidic residues" evidence="1">
    <location>
        <begin position="95"/>
        <end position="104"/>
    </location>
</feature>
<feature type="compositionally biased region" description="Acidic residues" evidence="1">
    <location>
        <begin position="191"/>
        <end position="205"/>
    </location>
</feature>
<dbReference type="EMBL" id="LT558136">
    <property type="protein sequence ID" value="SAM85986.1"/>
    <property type="molecule type" value="Genomic_DNA"/>
</dbReference>
<protein>
    <submittedName>
        <fullName evidence="2">Uncharacterized protein</fullName>
    </submittedName>
</protein>
<evidence type="ECO:0000313" key="5">
    <source>
        <dbReference type="Proteomes" id="UP000658997"/>
    </source>
</evidence>
<name>A0A1K0GD45_9BASI</name>
<reference evidence="4" key="2">
    <citation type="submission" date="2016-04" db="EMBL/GenBank/DDBJ databases">
        <authorList>
            <person name="Guldener U."/>
            <person name="Guldener U."/>
        </authorList>
    </citation>
    <scope>NUCLEOTIDE SEQUENCE [LARGE SCALE GENOMIC DNA]</scope>
    <source>
        <strain evidence="4">UB2112</strain>
    </source>
</reference>
<dbReference type="EMBL" id="ULHB01000078">
    <property type="protein sequence ID" value="SYW80563.1"/>
    <property type="molecule type" value="Genomic_DNA"/>
</dbReference>
<feature type="region of interest" description="Disordered" evidence="1">
    <location>
        <begin position="1"/>
        <end position="133"/>
    </location>
</feature>
<dbReference type="Proteomes" id="UP000179920">
    <property type="component" value="Chromosome XX"/>
</dbReference>
<evidence type="ECO:0000256" key="1">
    <source>
        <dbReference type="SAM" id="MobiDB-lite"/>
    </source>
</evidence>
<sequence length="438" mass="48308">MSRLLVSYSDLTEDCPPPPPSTATEGGTEASCSYKTHPQSNGKKRKKDQHQKHANSKHPVRSRGNGLHRDDPSYNPSSSARFDEGPHLRGIAANGDEEEMEGEEYYNATDGGEEANRSLDGDGEGEEEGSFIGWKYDEYAEPYDRSHRHYTGLHPSDYVANTSASVEPDPEDAEEDSKNQESDAYDKGHDSEEDEEEEEEEEEDLLPNFAIPDVAEFDRLWAAKTLPSQTFITSNTLPSASAHAVRPPIEVGGGGRPLSHTEIWSDSTLTSAFNAALHQYCHLHNLHWSGEEPKSALWTDAPLHNSLLAIQIREDTEQILVQRKQITSKQDAVHGGKKKGNKGKNEAEEQNMESVRRGKEIVTIVPSAHLEGNTAWKKAVKTVQITPNLVGVKEGEEREKELNGWWIAGYYAGLAAAGVAAGGSGEKANEERKIEEDI</sequence>
<accession>A0A1K0GD45</accession>
<reference evidence="3" key="3">
    <citation type="submission" date="2018-08" db="EMBL/GenBank/DDBJ databases">
        <authorList>
            <person name="Guldener U."/>
        </authorList>
    </citation>
    <scope>NUCLEOTIDE SEQUENCE</scope>
    <source>
        <strain evidence="3">UB2</strain>
    </source>
</reference>
<dbReference type="OrthoDB" id="197400at2759"/>
<feature type="compositionally biased region" description="Basic and acidic residues" evidence="1">
    <location>
        <begin position="176"/>
        <end position="190"/>
    </location>
</feature>
<proteinExistence type="predicted"/>
<dbReference type="Proteomes" id="UP000658997">
    <property type="component" value="Unassembled WGS sequence"/>
</dbReference>
<feature type="compositionally biased region" description="Basic residues" evidence="1">
    <location>
        <begin position="42"/>
        <end position="61"/>
    </location>
</feature>